<dbReference type="PANTHER" id="PTHR38834">
    <property type="entry name" value="PERIPLASMIC SUBSTRATE BINDING PROTEIN FAMILY 3"/>
    <property type="match status" value="1"/>
</dbReference>
<dbReference type="RefSeq" id="WP_084335864.1">
    <property type="nucleotide sequence ID" value="NZ_FNFD01000017.1"/>
</dbReference>
<reference evidence="3 4" key="1">
    <citation type="submission" date="2016-10" db="EMBL/GenBank/DDBJ databases">
        <authorList>
            <person name="de Groot N.N."/>
        </authorList>
    </citation>
    <scope>NUCLEOTIDE SEQUENCE [LARGE SCALE GENOMIC DNA]</scope>
    <source>
        <strain evidence="3 4">JCM 21544</strain>
    </source>
</reference>
<dbReference type="PANTHER" id="PTHR38834:SF3">
    <property type="entry name" value="SOLUTE-BINDING PROTEIN FAMILY 3_N-TERMINAL DOMAIN-CONTAINING PROTEIN"/>
    <property type="match status" value="1"/>
</dbReference>
<name>A0A1G9ITM2_9PSED</name>
<proteinExistence type="predicted"/>
<dbReference type="EMBL" id="FNFD01000017">
    <property type="protein sequence ID" value="SDL28144.1"/>
    <property type="molecule type" value="Genomic_DNA"/>
</dbReference>
<evidence type="ECO:0000256" key="1">
    <source>
        <dbReference type="SAM" id="SignalP"/>
    </source>
</evidence>
<evidence type="ECO:0000313" key="3">
    <source>
        <dbReference type="EMBL" id="SDL28144.1"/>
    </source>
</evidence>
<dbReference type="Pfam" id="PF00497">
    <property type="entry name" value="SBP_bac_3"/>
    <property type="match status" value="1"/>
</dbReference>
<sequence>MPVFRLLAAVCLFCLAAPLRAESLVLLTENLAPFNMAANGSNFARDEGIQGISADTLRGMCRRAGVECQLILRFPWERVYQQALDEAGYGLFSTARTPERESLFKWVGPIASNDWVLFALPDSPIQLNNLQDAARYRIGGYKDDAKSRYLTDRGLTVQTALRDNENVRKLMKGQIDLWVTADPNGRYVAKQEGLDGLKVVQRLYTAELYLALNRNTPDELVQKLQKALDEMREAGELQTIKARYL</sequence>
<feature type="signal peptide" evidence="1">
    <location>
        <begin position="1"/>
        <end position="21"/>
    </location>
</feature>
<accession>A0A1G9ITM2</accession>
<dbReference type="SUPFAM" id="SSF53850">
    <property type="entry name" value="Periplasmic binding protein-like II"/>
    <property type="match status" value="1"/>
</dbReference>
<feature type="chain" id="PRO_5011758887" evidence="1">
    <location>
        <begin position="22"/>
        <end position="245"/>
    </location>
</feature>
<feature type="domain" description="Solute-binding protein family 3/N-terminal" evidence="2">
    <location>
        <begin position="33"/>
        <end position="245"/>
    </location>
</feature>
<keyword evidence="4" id="KW-1185">Reference proteome</keyword>
<gene>
    <name evidence="3" type="ORF">SAMN05216186_11797</name>
</gene>
<dbReference type="AlphaFoldDB" id="A0A1G9ITM2"/>
<evidence type="ECO:0000313" key="4">
    <source>
        <dbReference type="Proteomes" id="UP000198706"/>
    </source>
</evidence>
<keyword evidence="1" id="KW-0732">Signal</keyword>
<dbReference type="Gene3D" id="3.40.190.10">
    <property type="entry name" value="Periplasmic binding protein-like II"/>
    <property type="match status" value="2"/>
</dbReference>
<organism evidence="3 4">
    <name type="scientific">Pseudomonas indica</name>
    <dbReference type="NCBI Taxonomy" id="137658"/>
    <lineage>
        <taxon>Bacteria</taxon>
        <taxon>Pseudomonadati</taxon>
        <taxon>Pseudomonadota</taxon>
        <taxon>Gammaproteobacteria</taxon>
        <taxon>Pseudomonadales</taxon>
        <taxon>Pseudomonadaceae</taxon>
        <taxon>Pseudomonas</taxon>
    </lineage>
</organism>
<dbReference type="InterPro" id="IPR001638">
    <property type="entry name" value="Solute-binding_3/MltF_N"/>
</dbReference>
<dbReference type="OrthoDB" id="8587856at2"/>
<evidence type="ECO:0000259" key="2">
    <source>
        <dbReference type="SMART" id="SM00062"/>
    </source>
</evidence>
<protein>
    <submittedName>
        <fullName evidence="3">Polar amino acid transport system substrate-binding protein</fullName>
    </submittedName>
</protein>
<dbReference type="Proteomes" id="UP000198706">
    <property type="component" value="Unassembled WGS sequence"/>
</dbReference>
<dbReference type="STRING" id="137658.SAMN05216186_11797"/>
<dbReference type="SMART" id="SM00062">
    <property type="entry name" value="PBPb"/>
    <property type="match status" value="1"/>
</dbReference>